<protein>
    <submittedName>
        <fullName evidence="1">Uncharacterized protein</fullName>
    </submittedName>
</protein>
<dbReference type="EMBL" id="OMOJ01000001">
    <property type="protein sequence ID" value="SPF77641.1"/>
    <property type="molecule type" value="Genomic_DNA"/>
</dbReference>
<dbReference type="AlphaFoldDB" id="A0A2R8ANL4"/>
<evidence type="ECO:0000313" key="2">
    <source>
        <dbReference type="Proteomes" id="UP000244904"/>
    </source>
</evidence>
<reference evidence="2" key="1">
    <citation type="submission" date="2018-03" db="EMBL/GenBank/DDBJ databases">
        <authorList>
            <person name="Rodrigo-Torres L."/>
            <person name="Arahal R. D."/>
            <person name="Lucena T."/>
        </authorList>
    </citation>
    <scope>NUCLEOTIDE SEQUENCE [LARGE SCALE GENOMIC DNA]</scope>
    <source>
        <strain evidence="2">CECT 8871</strain>
    </source>
</reference>
<accession>A0A2R8ANL4</accession>
<dbReference type="RefSeq" id="WP_181389335.1">
    <property type="nucleotide sequence ID" value="NZ_OMOJ01000001.1"/>
</dbReference>
<name>A0A2R8ANL4_9RHOB</name>
<organism evidence="1 2">
    <name type="scientific">Pseudoprimorskyibacter insulae</name>
    <dbReference type="NCBI Taxonomy" id="1695997"/>
    <lineage>
        <taxon>Bacteria</taxon>
        <taxon>Pseudomonadati</taxon>
        <taxon>Pseudomonadota</taxon>
        <taxon>Alphaproteobacteria</taxon>
        <taxon>Rhodobacterales</taxon>
        <taxon>Paracoccaceae</taxon>
        <taxon>Pseudoprimorskyibacter</taxon>
    </lineage>
</organism>
<evidence type="ECO:0000313" key="1">
    <source>
        <dbReference type="EMBL" id="SPF77641.1"/>
    </source>
</evidence>
<gene>
    <name evidence="1" type="ORF">PRI8871_00225</name>
</gene>
<keyword evidence="2" id="KW-1185">Reference proteome</keyword>
<proteinExistence type="predicted"/>
<sequence length="47" mass="5319">MKARNRFVKSIVKTAKTTEVAMPWDRGARRAAFVAKRNIKTITLKSA</sequence>
<dbReference type="Proteomes" id="UP000244904">
    <property type="component" value="Unassembled WGS sequence"/>
</dbReference>